<evidence type="ECO:0000259" key="2">
    <source>
        <dbReference type="PROSITE" id="PS51352"/>
    </source>
</evidence>
<gene>
    <name evidence="3" type="ORF">DHW61_04815</name>
</gene>
<feature type="compositionally biased region" description="Low complexity" evidence="1">
    <location>
        <begin position="51"/>
        <end position="67"/>
    </location>
</feature>
<dbReference type="SUPFAM" id="SSF52833">
    <property type="entry name" value="Thioredoxin-like"/>
    <property type="match status" value="1"/>
</dbReference>
<accession>A0A3D2X4T7</accession>
<dbReference type="CDD" id="cd02966">
    <property type="entry name" value="TlpA_like_family"/>
    <property type="match status" value="1"/>
</dbReference>
<dbReference type="InterPro" id="IPR013766">
    <property type="entry name" value="Thioredoxin_domain"/>
</dbReference>
<feature type="domain" description="Thioredoxin" evidence="2">
    <location>
        <begin position="73"/>
        <end position="214"/>
    </location>
</feature>
<dbReference type="InterPro" id="IPR017937">
    <property type="entry name" value="Thioredoxin_CS"/>
</dbReference>
<feature type="region of interest" description="Disordered" evidence="1">
    <location>
        <begin position="45"/>
        <end position="75"/>
    </location>
</feature>
<dbReference type="Pfam" id="PF00578">
    <property type="entry name" value="AhpC-TSA"/>
    <property type="match status" value="1"/>
</dbReference>
<dbReference type="InterPro" id="IPR000866">
    <property type="entry name" value="AhpC/TSA"/>
</dbReference>
<dbReference type="AlphaFoldDB" id="A0A3D2X4T7"/>
<dbReference type="Gene3D" id="3.40.30.10">
    <property type="entry name" value="Glutaredoxin"/>
    <property type="match status" value="1"/>
</dbReference>
<dbReference type="PROSITE" id="PS51352">
    <property type="entry name" value="THIOREDOXIN_2"/>
    <property type="match status" value="1"/>
</dbReference>
<dbReference type="InterPro" id="IPR036249">
    <property type="entry name" value="Thioredoxin-like_sf"/>
</dbReference>
<organism evidence="3 4">
    <name type="scientific">Lachnoclostridium phytofermentans</name>
    <dbReference type="NCBI Taxonomy" id="66219"/>
    <lineage>
        <taxon>Bacteria</taxon>
        <taxon>Bacillati</taxon>
        <taxon>Bacillota</taxon>
        <taxon>Clostridia</taxon>
        <taxon>Lachnospirales</taxon>
        <taxon>Lachnospiraceae</taxon>
    </lineage>
</organism>
<dbReference type="GO" id="GO:0016209">
    <property type="term" value="F:antioxidant activity"/>
    <property type="evidence" value="ECO:0007669"/>
    <property type="project" value="InterPro"/>
</dbReference>
<dbReference type="EMBL" id="DPVV01000168">
    <property type="protein sequence ID" value="HCL01727.1"/>
    <property type="molecule type" value="Genomic_DNA"/>
</dbReference>
<proteinExistence type="predicted"/>
<evidence type="ECO:0000313" key="4">
    <source>
        <dbReference type="Proteomes" id="UP000262969"/>
    </source>
</evidence>
<name>A0A3D2X4T7_9FIRM</name>
<dbReference type="Proteomes" id="UP000262969">
    <property type="component" value="Unassembled WGS sequence"/>
</dbReference>
<evidence type="ECO:0000256" key="1">
    <source>
        <dbReference type="SAM" id="MobiDB-lite"/>
    </source>
</evidence>
<dbReference type="PANTHER" id="PTHR42852:SF17">
    <property type="entry name" value="THIOREDOXIN-LIKE PROTEIN HI_1115"/>
    <property type="match status" value="1"/>
</dbReference>
<reference evidence="3 4" key="1">
    <citation type="journal article" date="2018" name="Nat. Biotechnol.">
        <title>A standardized bacterial taxonomy based on genome phylogeny substantially revises the tree of life.</title>
        <authorList>
            <person name="Parks D.H."/>
            <person name="Chuvochina M."/>
            <person name="Waite D.W."/>
            <person name="Rinke C."/>
            <person name="Skarshewski A."/>
            <person name="Chaumeil P.A."/>
            <person name="Hugenholtz P."/>
        </authorList>
    </citation>
    <scope>NUCLEOTIDE SEQUENCE [LARGE SCALE GENOMIC DNA]</scope>
    <source>
        <strain evidence="3">UBA11728</strain>
    </source>
</reference>
<comment type="caution">
    <text evidence="3">The sequence shown here is derived from an EMBL/GenBank/DDBJ whole genome shotgun (WGS) entry which is preliminary data.</text>
</comment>
<evidence type="ECO:0000313" key="3">
    <source>
        <dbReference type="EMBL" id="HCL01727.1"/>
    </source>
</evidence>
<dbReference type="InterPro" id="IPR050553">
    <property type="entry name" value="Thioredoxin_ResA/DsbE_sf"/>
</dbReference>
<dbReference type="PANTHER" id="PTHR42852">
    <property type="entry name" value="THIOL:DISULFIDE INTERCHANGE PROTEIN DSBE"/>
    <property type="match status" value="1"/>
</dbReference>
<dbReference type="GO" id="GO:0016491">
    <property type="term" value="F:oxidoreductase activity"/>
    <property type="evidence" value="ECO:0007669"/>
    <property type="project" value="InterPro"/>
</dbReference>
<protein>
    <recommendedName>
        <fullName evidence="2">Thioredoxin domain-containing protein</fullName>
    </recommendedName>
</protein>
<dbReference type="PROSITE" id="PS00194">
    <property type="entry name" value="THIOREDOXIN_1"/>
    <property type="match status" value="1"/>
</dbReference>
<sequence>MRLYMKNKKILWILVVFVILIVGATVLYQNLSKYYAEQEEENEIKQQVSITPTPESENSSNNTSEPSITETPEPTMHPAIDFSMQDIDGNSVSLSDYYGKPIVLNFWASWCGPCKGEMPEFNKVYLDLKDDVNFLMVDLVDGSRETIKKGSKFIEDNGYEFPVFFDVDQEGAYYYSVYAIPSTIIIDKDGNIVNYHQGAISESVLRKELDALLGE</sequence>